<gene>
    <name evidence="3" type="ORF">SAMN04488000_126120</name>
</gene>
<proteinExistence type="inferred from homology"/>
<dbReference type="AlphaFoldDB" id="A0A1H9X235"/>
<dbReference type="SUPFAM" id="SSF48576">
    <property type="entry name" value="Terpenoid synthases"/>
    <property type="match status" value="1"/>
</dbReference>
<evidence type="ECO:0000313" key="3">
    <source>
        <dbReference type="EMBL" id="SES40154.1"/>
    </source>
</evidence>
<dbReference type="STRING" id="65499.SAMN04488000_126120"/>
<dbReference type="GO" id="GO:0046872">
    <property type="term" value="F:metal ion binding"/>
    <property type="evidence" value="ECO:0007669"/>
    <property type="project" value="UniProtKB-KW"/>
</dbReference>
<sequence length="341" mass="37594">MTVAELYFPFPVHADIGHDEYDREAAEWLSLHCELAPDRLEAVSGSRVAAMFAFSAASALSERIEVLTRWSLVNFLIDDVIEAAPIEQATVIASVCRRIWDNPASSVPDMPIVAALRQNTSTLLTMATPVQRQRLRAAHQEYFSSLVAQHLVDAAPQPPSVEVHTFIREMTSGMPGFSAVAEFVTGMDIPEDEYHSPQVRAFAQAVHLAVGWVNDVCAYTKDIREGHQNNVVAVLAARSGSDTRKAFDDAVAIINKAYYVVDELSHVLLREGSPGLCGYVRLLLRKQGAFVPWHLNSPRYADTTVGESLTITTTAPPDVHVPPDISSIAWWWDHLPVRDAA</sequence>
<dbReference type="Pfam" id="PF19086">
    <property type="entry name" value="Terpene_syn_C_2"/>
    <property type="match status" value="1"/>
</dbReference>
<keyword evidence="1 2" id="KW-0456">Lyase</keyword>
<dbReference type="InterPro" id="IPR008949">
    <property type="entry name" value="Isoprenoid_synthase_dom_sf"/>
</dbReference>
<evidence type="ECO:0000256" key="1">
    <source>
        <dbReference type="ARBA" id="ARBA00023239"/>
    </source>
</evidence>
<keyword evidence="2" id="KW-0460">Magnesium</keyword>
<name>A0A1H9X235_9PSEU</name>
<keyword evidence="2" id="KW-0479">Metal-binding</keyword>
<evidence type="ECO:0000256" key="2">
    <source>
        <dbReference type="RuleBase" id="RU366034"/>
    </source>
</evidence>
<dbReference type="EMBL" id="FOFV01000026">
    <property type="protein sequence ID" value="SES40154.1"/>
    <property type="molecule type" value="Genomic_DNA"/>
</dbReference>
<dbReference type="EC" id="4.2.3.-" evidence="2"/>
<protein>
    <recommendedName>
        <fullName evidence="2">Terpene synthase</fullName>
        <ecNumber evidence="2">4.2.3.-</ecNumber>
    </recommendedName>
</protein>
<accession>A0A1H9X235</accession>
<dbReference type="Proteomes" id="UP000199503">
    <property type="component" value="Unassembled WGS sequence"/>
</dbReference>
<reference evidence="4" key="1">
    <citation type="submission" date="2016-10" db="EMBL/GenBank/DDBJ databases">
        <authorList>
            <person name="Varghese N."/>
            <person name="Submissions S."/>
        </authorList>
    </citation>
    <scope>NUCLEOTIDE SEQUENCE [LARGE SCALE GENOMIC DNA]</scope>
    <source>
        <strain evidence="4">DSM 44437</strain>
    </source>
</reference>
<organism evidence="3 4">
    <name type="scientific">Lentzea albida</name>
    <dbReference type="NCBI Taxonomy" id="65499"/>
    <lineage>
        <taxon>Bacteria</taxon>
        <taxon>Bacillati</taxon>
        <taxon>Actinomycetota</taxon>
        <taxon>Actinomycetes</taxon>
        <taxon>Pseudonocardiales</taxon>
        <taxon>Pseudonocardiaceae</taxon>
        <taxon>Lentzea</taxon>
    </lineage>
</organism>
<comment type="cofactor">
    <cofactor evidence="2">
        <name>Mg(2+)</name>
        <dbReference type="ChEBI" id="CHEBI:18420"/>
    </cofactor>
</comment>
<dbReference type="PANTHER" id="PTHR35201:SF4">
    <property type="entry name" value="BETA-PINACENE SYNTHASE-RELATED"/>
    <property type="match status" value="1"/>
</dbReference>
<dbReference type="InterPro" id="IPR034686">
    <property type="entry name" value="Terpene_cyclase-like_2"/>
</dbReference>
<dbReference type="GO" id="GO:0010333">
    <property type="term" value="F:terpene synthase activity"/>
    <property type="evidence" value="ECO:0007669"/>
    <property type="project" value="InterPro"/>
</dbReference>
<dbReference type="PANTHER" id="PTHR35201">
    <property type="entry name" value="TERPENE SYNTHASE"/>
    <property type="match status" value="1"/>
</dbReference>
<keyword evidence="4" id="KW-1185">Reference proteome</keyword>
<dbReference type="Gene3D" id="1.10.600.10">
    <property type="entry name" value="Farnesyl Diphosphate Synthase"/>
    <property type="match status" value="1"/>
</dbReference>
<evidence type="ECO:0000313" key="4">
    <source>
        <dbReference type="Proteomes" id="UP000199503"/>
    </source>
</evidence>
<comment type="similarity">
    <text evidence="2">Belongs to the terpene synthase family.</text>
</comment>